<feature type="domain" description="Carrier" evidence="7">
    <location>
        <begin position="959"/>
        <end position="1036"/>
    </location>
</feature>
<dbReference type="InterPro" id="IPR023213">
    <property type="entry name" value="CAT-like_dom_sf"/>
</dbReference>
<dbReference type="Gene3D" id="3.30.559.30">
    <property type="entry name" value="Nonribosomal peptide synthetase, condensation domain"/>
    <property type="match status" value="3"/>
</dbReference>
<evidence type="ECO:0000256" key="1">
    <source>
        <dbReference type="ARBA" id="ARBA00001957"/>
    </source>
</evidence>
<dbReference type="PANTHER" id="PTHR45527:SF14">
    <property type="entry name" value="PLIPASTATIN SYNTHASE SUBUNIT B"/>
    <property type="match status" value="1"/>
</dbReference>
<dbReference type="InterPro" id="IPR020806">
    <property type="entry name" value="PKS_PP-bd"/>
</dbReference>
<evidence type="ECO:0000256" key="3">
    <source>
        <dbReference type="ARBA" id="ARBA00022553"/>
    </source>
</evidence>
<dbReference type="PANTHER" id="PTHR45527">
    <property type="entry name" value="NONRIBOSOMAL PEPTIDE SYNTHETASE"/>
    <property type="match status" value="1"/>
</dbReference>
<dbReference type="EMBL" id="BAABDE010000005">
    <property type="protein sequence ID" value="GAA3776530.1"/>
    <property type="molecule type" value="Genomic_DNA"/>
</dbReference>
<dbReference type="InterPro" id="IPR042099">
    <property type="entry name" value="ANL_N_sf"/>
</dbReference>
<feature type="region of interest" description="Disordered" evidence="6">
    <location>
        <begin position="1493"/>
        <end position="1534"/>
    </location>
</feature>
<dbReference type="NCBIfam" id="TIGR01720">
    <property type="entry name" value="NRPS-para261"/>
    <property type="match status" value="1"/>
</dbReference>
<dbReference type="Pfam" id="PF00550">
    <property type="entry name" value="PP-binding"/>
    <property type="match status" value="2"/>
</dbReference>
<evidence type="ECO:0000256" key="2">
    <source>
        <dbReference type="ARBA" id="ARBA00022450"/>
    </source>
</evidence>
<keyword evidence="5" id="KW-0045">Antibiotic biosynthesis</keyword>
<dbReference type="CDD" id="cd17643">
    <property type="entry name" value="A_NRPS_Cytc1-like"/>
    <property type="match status" value="1"/>
</dbReference>
<evidence type="ECO:0000259" key="7">
    <source>
        <dbReference type="PROSITE" id="PS50075"/>
    </source>
</evidence>
<keyword evidence="9" id="KW-1185">Reference proteome</keyword>
<keyword evidence="3" id="KW-0597">Phosphoprotein</keyword>
<feature type="domain" description="Carrier" evidence="7">
    <location>
        <begin position="1532"/>
        <end position="1606"/>
    </location>
</feature>
<dbReference type="SMART" id="SM00823">
    <property type="entry name" value="PKS_PP"/>
    <property type="match status" value="2"/>
</dbReference>
<comment type="cofactor">
    <cofactor evidence="1">
        <name>pantetheine 4'-phosphate</name>
        <dbReference type="ChEBI" id="CHEBI:47942"/>
    </cofactor>
</comment>
<dbReference type="Pfam" id="PF00668">
    <property type="entry name" value="Condensation"/>
    <property type="match status" value="3"/>
</dbReference>
<dbReference type="PROSITE" id="PS50075">
    <property type="entry name" value="CARRIER"/>
    <property type="match status" value="2"/>
</dbReference>
<evidence type="ECO:0000256" key="4">
    <source>
        <dbReference type="ARBA" id="ARBA00022737"/>
    </source>
</evidence>
<dbReference type="Gene3D" id="3.30.559.10">
    <property type="entry name" value="Chloramphenicol acetyltransferase-like domain"/>
    <property type="match status" value="3"/>
</dbReference>
<dbReference type="PROSITE" id="PS00455">
    <property type="entry name" value="AMP_BINDING"/>
    <property type="match status" value="1"/>
</dbReference>
<evidence type="ECO:0000313" key="9">
    <source>
        <dbReference type="Proteomes" id="UP001501009"/>
    </source>
</evidence>
<dbReference type="InterPro" id="IPR036736">
    <property type="entry name" value="ACP-like_sf"/>
</dbReference>
<feature type="region of interest" description="Disordered" evidence="6">
    <location>
        <begin position="1257"/>
        <end position="1276"/>
    </location>
</feature>
<dbReference type="InterPro" id="IPR009081">
    <property type="entry name" value="PP-bd_ACP"/>
</dbReference>
<feature type="compositionally biased region" description="Basic and acidic residues" evidence="6">
    <location>
        <begin position="1493"/>
        <end position="1502"/>
    </location>
</feature>
<dbReference type="Proteomes" id="UP001501009">
    <property type="component" value="Unassembled WGS sequence"/>
</dbReference>
<dbReference type="CDD" id="cd19534">
    <property type="entry name" value="E_NRPS"/>
    <property type="match status" value="1"/>
</dbReference>
<reference evidence="9" key="1">
    <citation type="journal article" date="2019" name="Int. J. Syst. Evol. Microbiol.">
        <title>The Global Catalogue of Microorganisms (GCM) 10K type strain sequencing project: providing services to taxonomists for standard genome sequencing and annotation.</title>
        <authorList>
            <consortium name="The Broad Institute Genomics Platform"/>
            <consortium name="The Broad Institute Genome Sequencing Center for Infectious Disease"/>
            <person name="Wu L."/>
            <person name="Ma J."/>
        </authorList>
    </citation>
    <scope>NUCLEOTIDE SEQUENCE [LARGE SCALE GENOMIC DNA]</scope>
    <source>
        <strain evidence="9">JCM 17138</strain>
    </source>
</reference>
<dbReference type="CDD" id="cd19540">
    <property type="entry name" value="LCL_NRPS-like"/>
    <property type="match status" value="1"/>
</dbReference>
<dbReference type="InterPro" id="IPR045851">
    <property type="entry name" value="AMP-bd_C_sf"/>
</dbReference>
<name>A0ABP7GW21_9ACTN</name>
<dbReference type="CDD" id="cd19543">
    <property type="entry name" value="DCL_NRPS"/>
    <property type="match status" value="1"/>
</dbReference>
<gene>
    <name evidence="8" type="ORF">GCM10022403_009140</name>
</gene>
<sequence length="2101" mass="225140">MTRSGSGIADILPLSPLQEGLLFHALYDDEQSPDLYATQQILELTGPVDPAAVRAAGQALLDRHPNLRACFRRRDAGRPLQIVPTDVELPWAEADLSTLGDGERDKEWERLLDEERARRFDLAKPPLLRYLLVRWDQDRYRLLVTNHHILLDGWSKQLLLREFGALYAGEHPTALPSAPAYRDYLAWLGRQDRTAAEAAWRDALAERGGPTLLAPGRTGAGTVLPHELVVELPERLTSAGEGTVRSLGITLNSLVQGAWGVLLGRLTGRTDIVFGQTVTVRPPELPNIASMVGFCINTVPTHVRWDEDGTVTDLLGTLHERQAALLPHQHLGLADIRRVAGGSGELFDTLLAFENHPAATGPGASRITQLTGRDATHYPLTLAVLPGRRLALRLSYRPDLYDEPGARQLVDRFAAVLEAFVANPARRVREVGILLPGERERLLGGAVGTAVSSSATLPELFADQAARTPDATAVVHEGTRLTYAELDARANRLAHLLAARGAGPERLVALALPRSPELVVAVLAVLKTGAAYVPLDPEYPTDRLAFMLADADPVLLVTAADMAPDLPACEVPVVTPDESLTYPGTAPETPFLTGDHIAYVIYTSGSTGRPKGVAVPHRNVVRLFSATRHWFDFGPDDVWTLFHSYAFDFSVWELWGALLHGGTLVVVPYTVSREPEEFLRLLARERVTVLNQTPSAFGELLRADAVLPDVGRELALRYVVFGGEALDFTRVAEWYTRHPQDAPVLVNMYGITETTVHVTGLPLTEAAVCDRPQSSGIGHAIPDLRAYVLDAGLRLVPPGATGELYVAGAGLARGYLGRPGLTAGRFVADPFAALPGELMYRTGDLVRQAADGELEYLGRADDQVKVRGFRIELGEVEAALAGHPDVAQAVVLVRDGRLVGYAVGRDLDADALRRHAGRTLPDHMVPSAVVVLDRLPLTANGKLDRAALPEPSVDGGGRPPRTPQEEILCGLFADVLGLDPHRVGADDGFFDLGGDSLLAMRLTDRIRSALGTALPVRAVFEAATPAGLAVRIGETEGGSRRPELTVRERGHAPIPLSYAQQRLWFMGRLDGSNTYTVPCALRLTGPLDRPALEAALADLATRHEPLRTLHPDFQGTPYQRILDPAAGRPSLTVVPVTEAALPALLTAAAGHRFDLSAETPLRATLFTLDDDTHVLLLLAHHIAVDGWSMAPLMRDLETAYTARLTGCAPTWRPLPVQYADFAHWQRELFGATAGETGSLLERQTAFWREALAGAPEELPLPADRPRPAEPTGRGDRAGLTVDAELHAALADLASASRATLFMVLQAGLAATLTRLGSGTDITMGTPVAGRADGRLDDLVGFFVNSLTLRTDTSGNPTFRELLDRVRDFDLAAYAHQDIPFDLLVDALSPRRTFARHPLFQVMLAFTGHAADVALSLPGLGVVREPVETGAARFDLCLYLNERRHDDGTPAGIDGVAEYSTDLFDPATAQWLTRQLVHFLAAVAADPGLRMEDVDLPADDERRRRGRWNAASEEAGQASPALAQEPGPAAGQEPATPAERILAGLFRELLKLSEVPLDQDFFALGGDSITSIRLVSRAAEAGVVISARDVFKHQTVKELAAVARGPAGGCVDGVGAAGVHDADGVGPVPLTPIMRWLLERGGPIGRFSQSVLLTVPEGAGLPRLTDALQAVLDHHDMLRSRLTPSLELDVSPVGRVHAADLLDRRDVSGRSGTDDLYACVAEEFDRAVGRLDPAAGAMVRAVWFDAGADRAGRLLLVVHHLAVDGVSWRILVPDLKAAWEAVAAGRSPQLPPVATSFRRWSMALGRQARTPSRVAEAELWRRIADAPRAPLGLRPLDPDRDTAATTRSLRLTLPPETTGPLLTGVPAGFAVGAQDVLLTGLALAVADRQGSPHVVLDVEGHGREELAPGLELSGTIGWFTSLYPVHLDLEGVDVRDALAAGPAAGLAVARVAERLRELPDQGAGHGLLRHLNPDTAAELAKAPTPAIGFNYLGRFSAPGTAAGEPWAFAPESSALGAGCDPGLAAAHALDINAVVHDTAAGPRLVADWAWPEGVLTEPEVRALAESWFTVLTALVSRAGSGAGMSVAGLSRDELDELTEGLD</sequence>
<dbReference type="Gene3D" id="1.10.1200.10">
    <property type="entry name" value="ACP-like"/>
    <property type="match status" value="2"/>
</dbReference>
<dbReference type="Gene3D" id="3.40.50.12780">
    <property type="entry name" value="N-terminal domain of ligase-like"/>
    <property type="match status" value="1"/>
</dbReference>
<dbReference type="InterPro" id="IPR006162">
    <property type="entry name" value="Ppantetheine_attach_site"/>
</dbReference>
<feature type="compositionally biased region" description="Basic and acidic residues" evidence="6">
    <location>
        <begin position="1263"/>
        <end position="1276"/>
    </location>
</feature>
<dbReference type="SUPFAM" id="SSF52777">
    <property type="entry name" value="CoA-dependent acyltransferases"/>
    <property type="match status" value="6"/>
</dbReference>
<dbReference type="Pfam" id="PF00501">
    <property type="entry name" value="AMP-binding"/>
    <property type="match status" value="1"/>
</dbReference>
<dbReference type="InterPro" id="IPR020845">
    <property type="entry name" value="AMP-binding_CS"/>
</dbReference>
<proteinExistence type="predicted"/>
<dbReference type="Gene3D" id="3.30.300.30">
    <property type="match status" value="1"/>
</dbReference>
<evidence type="ECO:0000256" key="6">
    <source>
        <dbReference type="SAM" id="MobiDB-lite"/>
    </source>
</evidence>
<evidence type="ECO:0000313" key="8">
    <source>
        <dbReference type="EMBL" id="GAA3776530.1"/>
    </source>
</evidence>
<dbReference type="SUPFAM" id="SSF47336">
    <property type="entry name" value="ACP-like"/>
    <property type="match status" value="2"/>
</dbReference>
<accession>A0ABP7GW21</accession>
<organism evidence="8 9">
    <name type="scientific">Streptomyces coacervatus</name>
    <dbReference type="NCBI Taxonomy" id="647381"/>
    <lineage>
        <taxon>Bacteria</taxon>
        <taxon>Bacillati</taxon>
        <taxon>Actinomycetota</taxon>
        <taxon>Actinomycetes</taxon>
        <taxon>Kitasatosporales</taxon>
        <taxon>Streptomycetaceae</taxon>
        <taxon>Streptomyces</taxon>
    </lineage>
</organism>
<keyword evidence="4" id="KW-0677">Repeat</keyword>
<dbReference type="InterPro" id="IPR001242">
    <property type="entry name" value="Condensation_dom"/>
</dbReference>
<dbReference type="InterPro" id="IPR025110">
    <property type="entry name" value="AMP-bd_C"/>
</dbReference>
<protein>
    <recommendedName>
        <fullName evidence="7">Carrier domain-containing protein</fullName>
    </recommendedName>
</protein>
<dbReference type="SMART" id="SM01294">
    <property type="entry name" value="PKS_PP_betabranch"/>
    <property type="match status" value="1"/>
</dbReference>
<dbReference type="InterPro" id="IPR010060">
    <property type="entry name" value="NRPS_synth"/>
</dbReference>
<comment type="caution">
    <text evidence="8">The sequence shown here is derived from an EMBL/GenBank/DDBJ whole genome shotgun (WGS) entry which is preliminary data.</text>
</comment>
<keyword evidence="2" id="KW-0596">Phosphopantetheine</keyword>
<dbReference type="NCBIfam" id="TIGR01733">
    <property type="entry name" value="AA-adenyl-dom"/>
    <property type="match status" value="1"/>
</dbReference>
<evidence type="ECO:0000256" key="5">
    <source>
        <dbReference type="ARBA" id="ARBA00023194"/>
    </source>
</evidence>
<dbReference type="SUPFAM" id="SSF56801">
    <property type="entry name" value="Acetyl-CoA synthetase-like"/>
    <property type="match status" value="1"/>
</dbReference>
<dbReference type="PROSITE" id="PS00012">
    <property type="entry name" value="PHOSPHOPANTETHEINE"/>
    <property type="match status" value="2"/>
</dbReference>
<dbReference type="InterPro" id="IPR010071">
    <property type="entry name" value="AA_adenyl_dom"/>
</dbReference>
<dbReference type="InterPro" id="IPR000873">
    <property type="entry name" value="AMP-dep_synth/lig_dom"/>
</dbReference>
<dbReference type="Pfam" id="PF13193">
    <property type="entry name" value="AMP-binding_C"/>
    <property type="match status" value="1"/>
</dbReference>